<feature type="region of interest" description="Disordered" evidence="3">
    <location>
        <begin position="1"/>
        <end position="42"/>
    </location>
</feature>
<dbReference type="Proteomes" id="UP000036987">
    <property type="component" value="Unassembled WGS sequence"/>
</dbReference>
<dbReference type="GO" id="GO:0098542">
    <property type="term" value="P:defense response to other organism"/>
    <property type="evidence" value="ECO:0007669"/>
    <property type="project" value="InterPro"/>
</dbReference>
<evidence type="ECO:0000313" key="5">
    <source>
        <dbReference type="EMBL" id="KMZ56460.1"/>
    </source>
</evidence>
<keyword evidence="4" id="KW-1133">Transmembrane helix</keyword>
<organism evidence="5 6">
    <name type="scientific">Zostera marina</name>
    <name type="common">Eelgrass</name>
    <dbReference type="NCBI Taxonomy" id="29655"/>
    <lineage>
        <taxon>Eukaryota</taxon>
        <taxon>Viridiplantae</taxon>
        <taxon>Streptophyta</taxon>
        <taxon>Embryophyta</taxon>
        <taxon>Tracheophyta</taxon>
        <taxon>Spermatophyta</taxon>
        <taxon>Magnoliopsida</taxon>
        <taxon>Liliopsida</taxon>
        <taxon>Zosteraceae</taxon>
        <taxon>Zostera</taxon>
    </lineage>
</organism>
<proteinExistence type="predicted"/>
<dbReference type="OrthoDB" id="777695at2759"/>
<evidence type="ECO:0000256" key="2">
    <source>
        <dbReference type="ARBA" id="ARBA00023136"/>
    </source>
</evidence>
<feature type="compositionally biased region" description="Pro residues" evidence="3">
    <location>
        <begin position="33"/>
        <end position="42"/>
    </location>
</feature>
<evidence type="ECO:0000313" key="6">
    <source>
        <dbReference type="Proteomes" id="UP000036987"/>
    </source>
</evidence>
<dbReference type="PANTHER" id="PTHR31234:SF35">
    <property type="entry name" value="LATE EMBRYOGENESIS ABUNDANT (LEA) HYDROXYPROLINE-RICH GLYCOPROTEIN FAMILY"/>
    <property type="match status" value="1"/>
</dbReference>
<comment type="subcellular location">
    <subcellularLocation>
        <location evidence="1">Membrane</location>
    </subcellularLocation>
</comment>
<dbReference type="PANTHER" id="PTHR31234">
    <property type="entry name" value="LATE EMBRYOGENESIS ABUNDANT (LEA) HYDROXYPROLINE-RICH GLYCOPROTEIN FAMILY"/>
    <property type="match status" value="1"/>
</dbReference>
<gene>
    <name evidence="5" type="ORF">ZOSMA_95G00550</name>
</gene>
<protein>
    <recommendedName>
        <fullName evidence="7">Late embryogenesis abundant protein LEA-2 subgroup domain-containing protein</fullName>
    </recommendedName>
</protein>
<evidence type="ECO:0000256" key="3">
    <source>
        <dbReference type="SAM" id="MobiDB-lite"/>
    </source>
</evidence>
<feature type="transmembrane region" description="Helical" evidence="4">
    <location>
        <begin position="63"/>
        <end position="90"/>
    </location>
</feature>
<evidence type="ECO:0000256" key="4">
    <source>
        <dbReference type="SAM" id="Phobius"/>
    </source>
</evidence>
<dbReference type="GO" id="GO:0016020">
    <property type="term" value="C:membrane"/>
    <property type="evidence" value="ECO:0007669"/>
    <property type="project" value="UniProtKB-SubCell"/>
</dbReference>
<dbReference type="OMA" id="RIHISFH"/>
<keyword evidence="6" id="KW-1185">Reference proteome</keyword>
<name>A0A0K9NKG1_ZOSMR</name>
<keyword evidence="4" id="KW-0812">Transmembrane</keyword>
<evidence type="ECO:0000256" key="1">
    <source>
        <dbReference type="ARBA" id="ARBA00004370"/>
    </source>
</evidence>
<dbReference type="AlphaFoldDB" id="A0A0K9NKG1"/>
<dbReference type="EMBL" id="LFYR01002184">
    <property type="protein sequence ID" value="KMZ56460.1"/>
    <property type="molecule type" value="Genomic_DNA"/>
</dbReference>
<sequence>MDEAPESASGIHHSVLQKPPGYKDPSSFDDPPKPPPPLRPLPSFYPPNASKYRRSRWISRCRWFFCWFLRVFFIILLFLILSGVVSYIYFQPRFPSFHLQSLNVSRIHISFHSDSAFLDSTVATSVQVKNHNRKINYSYRKGNVTVFAVDEQSSGGDVGIGSTSFPRFQEGTMKTIKMTVRSEMKKSPMNGVVGKRLKSMLRDNNLKCLVVIQTTLEAHLTHRFALIFPAKIMCNNVLLKNPINPGSLPPCTIVLQK</sequence>
<reference evidence="6" key="1">
    <citation type="journal article" date="2016" name="Nature">
        <title>The genome of the seagrass Zostera marina reveals angiosperm adaptation to the sea.</title>
        <authorList>
            <person name="Olsen J.L."/>
            <person name="Rouze P."/>
            <person name="Verhelst B."/>
            <person name="Lin Y.-C."/>
            <person name="Bayer T."/>
            <person name="Collen J."/>
            <person name="Dattolo E."/>
            <person name="De Paoli E."/>
            <person name="Dittami S."/>
            <person name="Maumus F."/>
            <person name="Michel G."/>
            <person name="Kersting A."/>
            <person name="Lauritano C."/>
            <person name="Lohaus R."/>
            <person name="Toepel M."/>
            <person name="Tonon T."/>
            <person name="Vanneste K."/>
            <person name="Amirebrahimi M."/>
            <person name="Brakel J."/>
            <person name="Bostroem C."/>
            <person name="Chovatia M."/>
            <person name="Grimwood J."/>
            <person name="Jenkins J.W."/>
            <person name="Jueterbock A."/>
            <person name="Mraz A."/>
            <person name="Stam W.T."/>
            <person name="Tice H."/>
            <person name="Bornberg-Bauer E."/>
            <person name="Green P.J."/>
            <person name="Pearson G.A."/>
            <person name="Procaccini G."/>
            <person name="Duarte C.M."/>
            <person name="Schmutz J."/>
            <person name="Reusch T.B.H."/>
            <person name="Van de Peer Y."/>
        </authorList>
    </citation>
    <scope>NUCLEOTIDE SEQUENCE [LARGE SCALE GENOMIC DNA]</scope>
    <source>
        <strain evidence="6">cv. Finnish</strain>
    </source>
</reference>
<comment type="caution">
    <text evidence="5">The sequence shown here is derived from an EMBL/GenBank/DDBJ whole genome shotgun (WGS) entry which is preliminary data.</text>
</comment>
<accession>A0A0K9NKG1</accession>
<dbReference type="InterPro" id="IPR044839">
    <property type="entry name" value="NDR1-like"/>
</dbReference>
<keyword evidence="2 4" id="KW-0472">Membrane</keyword>
<evidence type="ECO:0008006" key="7">
    <source>
        <dbReference type="Google" id="ProtNLM"/>
    </source>
</evidence>